<dbReference type="Pfam" id="PF13409">
    <property type="entry name" value="GST_N_2"/>
    <property type="match status" value="1"/>
</dbReference>
<dbReference type="PANTHER" id="PTHR43968">
    <property type="match status" value="1"/>
</dbReference>
<dbReference type="Proteomes" id="UP001597337">
    <property type="component" value="Unassembled WGS sequence"/>
</dbReference>
<dbReference type="CDD" id="cd03205">
    <property type="entry name" value="GST_C_6"/>
    <property type="match status" value="1"/>
</dbReference>
<protein>
    <submittedName>
        <fullName evidence="2">Glutathione S-transferase N-terminal domain-containing protein</fullName>
    </submittedName>
</protein>
<dbReference type="SUPFAM" id="SSF52833">
    <property type="entry name" value="Thioredoxin-like"/>
    <property type="match status" value="1"/>
</dbReference>
<dbReference type="Gene3D" id="1.20.1050.10">
    <property type="match status" value="1"/>
</dbReference>
<dbReference type="InterPro" id="IPR036249">
    <property type="entry name" value="Thioredoxin-like_sf"/>
</dbReference>
<evidence type="ECO:0000313" key="3">
    <source>
        <dbReference type="Proteomes" id="UP001597337"/>
    </source>
</evidence>
<sequence length="201" mass="22913">MLLRHSHTSPYVRKVMVLLQETGLIDQVTIETIDGWSEPDALTAENPLSMIPTLVLYDGQTLFDSPVICEYLDRQHVGRPMIPPTGEMHWQVLREQALADGVLDAAILIFMELGKRPEEKRWDWWLDLKRRAIERTLDRLETDLDTLGERVDLGVISIAVALGYLDLRGAVGNWRTARPGLANWFDAFEQRPSMIATRPPV</sequence>
<accession>A0ABW4Y8T9</accession>
<dbReference type="SUPFAM" id="SSF47616">
    <property type="entry name" value="GST C-terminal domain-like"/>
    <property type="match status" value="1"/>
</dbReference>
<name>A0ABW4Y8T9_9GAMM</name>
<dbReference type="InterPro" id="IPR004045">
    <property type="entry name" value="Glutathione_S-Trfase_N"/>
</dbReference>
<keyword evidence="3" id="KW-1185">Reference proteome</keyword>
<reference evidence="3" key="1">
    <citation type="journal article" date="2019" name="Int. J. Syst. Evol. Microbiol.">
        <title>The Global Catalogue of Microorganisms (GCM) 10K type strain sequencing project: providing services to taxonomists for standard genome sequencing and annotation.</title>
        <authorList>
            <consortium name="The Broad Institute Genomics Platform"/>
            <consortium name="The Broad Institute Genome Sequencing Center for Infectious Disease"/>
            <person name="Wu L."/>
            <person name="Ma J."/>
        </authorList>
    </citation>
    <scope>NUCLEOTIDE SEQUENCE [LARGE SCALE GENOMIC DNA]</scope>
    <source>
        <strain evidence="3">KACC 12597</strain>
    </source>
</reference>
<dbReference type="EMBL" id="JBHUHX010000025">
    <property type="protein sequence ID" value="MFD2112398.1"/>
    <property type="molecule type" value="Genomic_DNA"/>
</dbReference>
<dbReference type="CDD" id="cd03049">
    <property type="entry name" value="GST_N_3"/>
    <property type="match status" value="1"/>
</dbReference>
<dbReference type="Gene3D" id="3.40.30.10">
    <property type="entry name" value="Glutaredoxin"/>
    <property type="match status" value="1"/>
</dbReference>
<dbReference type="Pfam" id="PF13410">
    <property type="entry name" value="GST_C_2"/>
    <property type="match status" value="1"/>
</dbReference>
<dbReference type="PANTHER" id="PTHR43968:SF6">
    <property type="entry name" value="GLUTATHIONE S-TRANSFERASE OMEGA"/>
    <property type="match status" value="1"/>
</dbReference>
<dbReference type="InterPro" id="IPR050983">
    <property type="entry name" value="GST_Omega/HSP26"/>
</dbReference>
<dbReference type="InterPro" id="IPR036282">
    <property type="entry name" value="Glutathione-S-Trfase_C_sf"/>
</dbReference>
<evidence type="ECO:0000259" key="1">
    <source>
        <dbReference type="PROSITE" id="PS50404"/>
    </source>
</evidence>
<organism evidence="2 3">
    <name type="scientific">Thiorhodococcus fuscus</name>
    <dbReference type="NCBI Taxonomy" id="527200"/>
    <lineage>
        <taxon>Bacteria</taxon>
        <taxon>Pseudomonadati</taxon>
        <taxon>Pseudomonadota</taxon>
        <taxon>Gammaproteobacteria</taxon>
        <taxon>Chromatiales</taxon>
        <taxon>Chromatiaceae</taxon>
        <taxon>Thiorhodococcus</taxon>
    </lineage>
</organism>
<dbReference type="PROSITE" id="PS50404">
    <property type="entry name" value="GST_NTER"/>
    <property type="match status" value="1"/>
</dbReference>
<dbReference type="RefSeq" id="WP_386026649.1">
    <property type="nucleotide sequence ID" value="NZ_JBHUHX010000025.1"/>
</dbReference>
<comment type="caution">
    <text evidence="2">The sequence shown here is derived from an EMBL/GenBank/DDBJ whole genome shotgun (WGS) entry which is preliminary data.</text>
</comment>
<evidence type="ECO:0000313" key="2">
    <source>
        <dbReference type="EMBL" id="MFD2112398.1"/>
    </source>
</evidence>
<gene>
    <name evidence="2" type="ORF">ACFSJC_11150</name>
</gene>
<proteinExistence type="predicted"/>
<feature type="domain" description="GST N-terminal" evidence="1">
    <location>
        <begin position="1"/>
        <end position="80"/>
    </location>
</feature>